<evidence type="ECO:0000259" key="6">
    <source>
        <dbReference type="PROSITE" id="PS50850"/>
    </source>
</evidence>
<dbReference type="InterPro" id="IPR011701">
    <property type="entry name" value="MFS"/>
</dbReference>
<keyword evidence="4 5" id="KW-0472">Membrane</keyword>
<dbReference type="Proteomes" id="UP001152300">
    <property type="component" value="Unassembled WGS sequence"/>
</dbReference>
<comment type="subcellular location">
    <subcellularLocation>
        <location evidence="1">Membrane</location>
        <topology evidence="1">Multi-pass membrane protein</topology>
    </subcellularLocation>
</comment>
<reference evidence="7" key="1">
    <citation type="submission" date="2022-11" db="EMBL/GenBank/DDBJ databases">
        <title>Genome Resource of Sclerotinia nivalis Strain SnTB1, a Plant Pathogen Isolated from American Ginseng.</title>
        <authorList>
            <person name="Fan S."/>
        </authorList>
    </citation>
    <scope>NUCLEOTIDE SEQUENCE</scope>
    <source>
        <strain evidence="7">SnTB1</strain>
    </source>
</reference>
<dbReference type="GO" id="GO:0022857">
    <property type="term" value="F:transmembrane transporter activity"/>
    <property type="evidence" value="ECO:0007669"/>
    <property type="project" value="InterPro"/>
</dbReference>
<sequence>MSTSLVAITDDLQGFDKSNWIVTTYLVTYTVFILIWSKLCDIYSQKLVQSVALILFIVISAACGAAQTITQLIILRAFQGIGGAGLYAVPTIMCFELSPPQQRAKYMGVMSAVFAMSYVLGPLLGGAINITTTWRWVFLLNVPAGIVSLILLLLALPSDFPYQGDHPNNPWKGKHIAARQSLEKIDFLGAGLLLLASVLLILAINEAGIGHFLWSNPLVITFLVLAAGLWAGFFSWEFYTSKNDKLPQRPMLPWQLLSNRVFIGMLSNSFTVGTVYTISVVQIPQRVQTLAGLSPLQAGYRLLPLVLASPLGSLTASLIHKRTKVNSVIVLLVAAALQIVGSSLISILPVDAEGLAGVIPPAQHGYEVLLGFGLGASIGTLFLTVQPNIERRYITVALGAINQWRSLGGAIALAVVTSVMTESIDSKLSGYLSSEQLYHVLQSAATIQELPESLQGVTRSQFGRAYNEQMKIVMGLAIVQFLATLLMWKKQNTIE</sequence>
<dbReference type="OrthoDB" id="440553at2759"/>
<proteinExistence type="predicted"/>
<dbReference type="Gene3D" id="1.20.1720.10">
    <property type="entry name" value="Multidrug resistance protein D"/>
    <property type="match status" value="1"/>
</dbReference>
<dbReference type="PANTHER" id="PTHR23501">
    <property type="entry name" value="MAJOR FACILITATOR SUPERFAMILY"/>
    <property type="match status" value="1"/>
</dbReference>
<feature type="transmembrane region" description="Helical" evidence="5">
    <location>
        <begin position="51"/>
        <end position="74"/>
    </location>
</feature>
<dbReference type="Gene3D" id="1.20.1250.20">
    <property type="entry name" value="MFS general substrate transporter like domains"/>
    <property type="match status" value="1"/>
</dbReference>
<feature type="transmembrane region" description="Helical" evidence="5">
    <location>
        <begin position="368"/>
        <end position="385"/>
    </location>
</feature>
<dbReference type="EMBL" id="JAPEIS010000012">
    <property type="protein sequence ID" value="KAJ8061405.1"/>
    <property type="molecule type" value="Genomic_DNA"/>
</dbReference>
<feature type="transmembrane region" description="Helical" evidence="5">
    <location>
        <begin position="20"/>
        <end position="39"/>
    </location>
</feature>
<dbReference type="Pfam" id="PF07690">
    <property type="entry name" value="MFS_1"/>
    <property type="match status" value="1"/>
</dbReference>
<accession>A0A9X0AEP9</accession>
<protein>
    <recommendedName>
        <fullName evidence="6">Major facilitator superfamily (MFS) profile domain-containing protein</fullName>
    </recommendedName>
</protein>
<evidence type="ECO:0000256" key="2">
    <source>
        <dbReference type="ARBA" id="ARBA00022692"/>
    </source>
</evidence>
<evidence type="ECO:0000256" key="4">
    <source>
        <dbReference type="ARBA" id="ARBA00023136"/>
    </source>
</evidence>
<feature type="transmembrane region" description="Helical" evidence="5">
    <location>
        <begin position="257"/>
        <end position="278"/>
    </location>
</feature>
<dbReference type="GO" id="GO:0005886">
    <property type="term" value="C:plasma membrane"/>
    <property type="evidence" value="ECO:0007669"/>
    <property type="project" value="TreeGrafter"/>
</dbReference>
<feature type="domain" description="Major facilitator superfamily (MFS) profile" evidence="6">
    <location>
        <begin position="1"/>
        <end position="492"/>
    </location>
</feature>
<organism evidence="7 8">
    <name type="scientific">Sclerotinia nivalis</name>
    <dbReference type="NCBI Taxonomy" id="352851"/>
    <lineage>
        <taxon>Eukaryota</taxon>
        <taxon>Fungi</taxon>
        <taxon>Dikarya</taxon>
        <taxon>Ascomycota</taxon>
        <taxon>Pezizomycotina</taxon>
        <taxon>Leotiomycetes</taxon>
        <taxon>Helotiales</taxon>
        <taxon>Sclerotiniaceae</taxon>
        <taxon>Sclerotinia</taxon>
    </lineage>
</organism>
<feature type="transmembrane region" description="Helical" evidence="5">
    <location>
        <begin position="406"/>
        <end position="424"/>
    </location>
</feature>
<dbReference type="SUPFAM" id="SSF103473">
    <property type="entry name" value="MFS general substrate transporter"/>
    <property type="match status" value="1"/>
</dbReference>
<name>A0A9X0AEP9_9HELO</name>
<feature type="transmembrane region" description="Helical" evidence="5">
    <location>
        <begin position="298"/>
        <end position="316"/>
    </location>
</feature>
<evidence type="ECO:0000256" key="1">
    <source>
        <dbReference type="ARBA" id="ARBA00004141"/>
    </source>
</evidence>
<dbReference type="AlphaFoldDB" id="A0A9X0AEP9"/>
<evidence type="ECO:0000256" key="3">
    <source>
        <dbReference type="ARBA" id="ARBA00022989"/>
    </source>
</evidence>
<dbReference type="PROSITE" id="PS50850">
    <property type="entry name" value="MFS"/>
    <property type="match status" value="1"/>
</dbReference>
<feature type="transmembrane region" description="Helical" evidence="5">
    <location>
        <begin position="470"/>
        <end position="488"/>
    </location>
</feature>
<dbReference type="PANTHER" id="PTHR23501:SF43">
    <property type="entry name" value="MULTIDRUG TRANSPORTER, PUTATIVE (AFU_ORTHOLOGUE AFUA_6G03040)-RELATED"/>
    <property type="match status" value="1"/>
</dbReference>
<keyword evidence="3 5" id="KW-1133">Transmembrane helix</keyword>
<evidence type="ECO:0000313" key="8">
    <source>
        <dbReference type="Proteomes" id="UP001152300"/>
    </source>
</evidence>
<dbReference type="InterPro" id="IPR020846">
    <property type="entry name" value="MFS_dom"/>
</dbReference>
<feature type="transmembrane region" description="Helical" evidence="5">
    <location>
        <begin position="109"/>
        <end position="130"/>
    </location>
</feature>
<feature type="transmembrane region" description="Helical" evidence="5">
    <location>
        <begin position="328"/>
        <end position="348"/>
    </location>
</feature>
<feature type="transmembrane region" description="Helical" evidence="5">
    <location>
        <begin position="217"/>
        <end position="236"/>
    </location>
</feature>
<evidence type="ECO:0000256" key="5">
    <source>
        <dbReference type="SAM" id="Phobius"/>
    </source>
</evidence>
<feature type="transmembrane region" description="Helical" evidence="5">
    <location>
        <begin position="187"/>
        <end position="205"/>
    </location>
</feature>
<gene>
    <name evidence="7" type="ORF">OCU04_010461</name>
</gene>
<dbReference type="InterPro" id="IPR036259">
    <property type="entry name" value="MFS_trans_sf"/>
</dbReference>
<comment type="caution">
    <text evidence="7">The sequence shown here is derived from an EMBL/GenBank/DDBJ whole genome shotgun (WGS) entry which is preliminary data.</text>
</comment>
<evidence type="ECO:0000313" key="7">
    <source>
        <dbReference type="EMBL" id="KAJ8061405.1"/>
    </source>
</evidence>
<feature type="transmembrane region" description="Helical" evidence="5">
    <location>
        <begin position="136"/>
        <end position="156"/>
    </location>
</feature>
<feature type="transmembrane region" description="Helical" evidence="5">
    <location>
        <begin position="80"/>
        <end position="97"/>
    </location>
</feature>
<keyword evidence="2 5" id="KW-0812">Transmembrane</keyword>
<keyword evidence="8" id="KW-1185">Reference proteome</keyword>